<dbReference type="PANTHER" id="PTHR11647:SF1">
    <property type="entry name" value="COLLAPSIN RESPONSE MEDIATOR PROTEIN"/>
    <property type="match status" value="1"/>
</dbReference>
<dbReference type="OrthoDB" id="10258955at2759"/>
<dbReference type="EMBL" id="CAAALY010011824">
    <property type="protein sequence ID" value="VEL11450.1"/>
    <property type="molecule type" value="Genomic_DNA"/>
</dbReference>
<dbReference type="InterPro" id="IPR032466">
    <property type="entry name" value="Metal_Hydrolase"/>
</dbReference>
<evidence type="ECO:0000256" key="4">
    <source>
        <dbReference type="ARBA" id="ARBA00039113"/>
    </source>
</evidence>
<evidence type="ECO:0000256" key="3">
    <source>
        <dbReference type="ARBA" id="ARBA00036696"/>
    </source>
</evidence>
<evidence type="ECO:0000256" key="2">
    <source>
        <dbReference type="ARBA" id="ARBA00008829"/>
    </source>
</evidence>
<comment type="caution">
    <text evidence="6">The sequence shown here is derived from an EMBL/GenBank/DDBJ whole genome shotgun (WGS) entry which is preliminary data.</text>
</comment>
<dbReference type="FunFam" id="3.20.20.140:FF:000174">
    <property type="entry name" value="Dihydropyrimidinase-related protein 2"/>
    <property type="match status" value="1"/>
</dbReference>
<name>A0A448WGY8_9PLAT</name>
<dbReference type="GO" id="GO:0006208">
    <property type="term" value="P:pyrimidine nucleobase catabolic process"/>
    <property type="evidence" value="ECO:0007669"/>
    <property type="project" value="TreeGrafter"/>
</dbReference>
<proteinExistence type="inferred from homology"/>
<dbReference type="EC" id="3.5.2.2" evidence="4"/>
<gene>
    <name evidence="6" type="ORF">PXEA_LOCUS4890</name>
</gene>
<dbReference type="PANTHER" id="PTHR11647">
    <property type="entry name" value="HYDRANTOINASE/DIHYDROPYRIMIDINASE FAMILY MEMBER"/>
    <property type="match status" value="1"/>
</dbReference>
<comment type="catalytic activity">
    <reaction evidence="3">
        <text>5,6-dihydrouracil + H2O = 3-(carbamoylamino)propanoate + H(+)</text>
        <dbReference type="Rhea" id="RHEA:16121"/>
        <dbReference type="ChEBI" id="CHEBI:11892"/>
        <dbReference type="ChEBI" id="CHEBI:15377"/>
        <dbReference type="ChEBI" id="CHEBI:15378"/>
        <dbReference type="ChEBI" id="CHEBI:15901"/>
        <dbReference type="EC" id="3.5.2.2"/>
    </reaction>
</comment>
<dbReference type="GO" id="GO:0005829">
    <property type="term" value="C:cytosol"/>
    <property type="evidence" value="ECO:0007669"/>
    <property type="project" value="TreeGrafter"/>
</dbReference>
<organism evidence="6 7">
    <name type="scientific">Protopolystoma xenopodis</name>
    <dbReference type="NCBI Taxonomy" id="117903"/>
    <lineage>
        <taxon>Eukaryota</taxon>
        <taxon>Metazoa</taxon>
        <taxon>Spiralia</taxon>
        <taxon>Lophotrochozoa</taxon>
        <taxon>Platyhelminthes</taxon>
        <taxon>Monogenea</taxon>
        <taxon>Polyopisthocotylea</taxon>
        <taxon>Polystomatidea</taxon>
        <taxon>Polystomatidae</taxon>
        <taxon>Protopolystoma</taxon>
    </lineage>
</organism>
<sequence length="387" mass="40848">MLTHNVVGGVDIDCSLMKPSNAFPVADNNFTGSLFALRGGTTTILSTIHTEPNTSLVAAFNSWMIEAGNPDTGLRCDYAVCPTLPGFSLDVVDEMRSLVSDHGVACFSLDHLGPSVDYSSQCQFSSTAFLGGLSACRDLGALACITASVSKIISDRISTRLINCYPKIGPEGHMLSRPERGECDCVSRAALLACHASDKICPLLIRRICSAPALSTFSQLRCNGNLSSGLIFGMTTAPALGSKLKCQGDRVLSFSSDWSSAAGCVSNPPIRIDPEVSQYLAAHLAAGDLSAVGSSHLAFSTIVKASLGRDDFRRLPEGIAAIGARLPVVWQTCVRSSGLLDPCSFVSVVSTNPARLANLYPRKGLISPGSDADLLVWNPEHTLDHGN</sequence>
<comment type="cofactor">
    <cofactor evidence="1">
        <name>Zn(2+)</name>
        <dbReference type="ChEBI" id="CHEBI:29105"/>
    </cofactor>
</comment>
<feature type="domain" description="Amidohydrolase-related" evidence="5">
    <location>
        <begin position="330"/>
        <end position="379"/>
    </location>
</feature>
<dbReference type="Gene3D" id="3.20.20.140">
    <property type="entry name" value="Metal-dependent hydrolases"/>
    <property type="match status" value="1"/>
</dbReference>
<dbReference type="Pfam" id="PF01979">
    <property type="entry name" value="Amidohydro_1"/>
    <property type="match status" value="1"/>
</dbReference>
<accession>A0A448WGY8</accession>
<dbReference type="Proteomes" id="UP000784294">
    <property type="component" value="Unassembled WGS sequence"/>
</dbReference>
<evidence type="ECO:0000313" key="7">
    <source>
        <dbReference type="Proteomes" id="UP000784294"/>
    </source>
</evidence>
<evidence type="ECO:0000259" key="5">
    <source>
        <dbReference type="Pfam" id="PF01979"/>
    </source>
</evidence>
<keyword evidence="7" id="KW-1185">Reference proteome</keyword>
<evidence type="ECO:0000313" key="6">
    <source>
        <dbReference type="EMBL" id="VEL11450.1"/>
    </source>
</evidence>
<dbReference type="SUPFAM" id="SSF51556">
    <property type="entry name" value="Metallo-dependent hydrolases"/>
    <property type="match status" value="1"/>
</dbReference>
<dbReference type="GO" id="GO:0004157">
    <property type="term" value="F:dihydropyrimidinase activity"/>
    <property type="evidence" value="ECO:0007669"/>
    <property type="project" value="UniProtKB-EC"/>
</dbReference>
<evidence type="ECO:0000256" key="1">
    <source>
        <dbReference type="ARBA" id="ARBA00001947"/>
    </source>
</evidence>
<dbReference type="InterPro" id="IPR050378">
    <property type="entry name" value="Metallo-dep_Hydrolases_sf"/>
</dbReference>
<dbReference type="AlphaFoldDB" id="A0A448WGY8"/>
<dbReference type="InterPro" id="IPR006680">
    <property type="entry name" value="Amidohydro-rel"/>
</dbReference>
<protein>
    <recommendedName>
        <fullName evidence="4">dihydropyrimidinase</fullName>
        <ecNumber evidence="4">3.5.2.2</ecNumber>
    </recommendedName>
</protein>
<comment type="similarity">
    <text evidence="2">Belongs to the metallo-dependent hydrolases superfamily. Hydantoinase/dihydropyrimidinase family.</text>
</comment>
<reference evidence="6" key="1">
    <citation type="submission" date="2018-11" db="EMBL/GenBank/DDBJ databases">
        <authorList>
            <consortium name="Pathogen Informatics"/>
        </authorList>
    </citation>
    <scope>NUCLEOTIDE SEQUENCE</scope>
</reference>